<evidence type="ECO:0000256" key="3">
    <source>
        <dbReference type="ARBA" id="ARBA00006873"/>
    </source>
</evidence>
<dbReference type="PRINTS" id="PR00458">
    <property type="entry name" value="PEROXIDASE"/>
</dbReference>
<keyword evidence="10 15" id="KW-0408">Iron</keyword>
<evidence type="ECO:0000313" key="21">
    <source>
        <dbReference type="Proteomes" id="UP000636800"/>
    </source>
</evidence>
<dbReference type="Proteomes" id="UP000636800">
    <property type="component" value="Chromosome 5"/>
</dbReference>
<dbReference type="OrthoDB" id="206848at2759"/>
<evidence type="ECO:0000256" key="15">
    <source>
        <dbReference type="PIRSR" id="PIRSR600823-3"/>
    </source>
</evidence>
<dbReference type="PRINTS" id="PR00461">
    <property type="entry name" value="PLPEROXIDASE"/>
</dbReference>
<dbReference type="PROSITE" id="PS50873">
    <property type="entry name" value="PEROXIDASE_4"/>
    <property type="match status" value="1"/>
</dbReference>
<feature type="binding site" evidence="15">
    <location>
        <position position="73"/>
    </location>
    <ligand>
        <name>Ca(2+)</name>
        <dbReference type="ChEBI" id="CHEBI:29108"/>
        <label>1</label>
    </ligand>
</feature>
<keyword evidence="8 15" id="KW-0106">Calcium</keyword>
<evidence type="ECO:0000256" key="7">
    <source>
        <dbReference type="ARBA" id="ARBA00022723"/>
    </source>
</evidence>
<evidence type="ECO:0000256" key="13">
    <source>
        <dbReference type="ARBA" id="ARBA00023324"/>
    </source>
</evidence>
<evidence type="ECO:0000256" key="14">
    <source>
        <dbReference type="PIRSR" id="PIRSR600823-1"/>
    </source>
</evidence>
<dbReference type="FunFam" id="1.10.420.10:FF:000001">
    <property type="entry name" value="Peroxidase"/>
    <property type="match status" value="1"/>
</dbReference>
<feature type="binding site" evidence="15">
    <location>
        <position position="75"/>
    </location>
    <ligand>
        <name>Ca(2+)</name>
        <dbReference type="ChEBI" id="CHEBI:29108"/>
        <label>1</label>
    </ligand>
</feature>
<evidence type="ECO:0000256" key="10">
    <source>
        <dbReference type="ARBA" id="ARBA00023004"/>
    </source>
</evidence>
<evidence type="ECO:0000256" key="8">
    <source>
        <dbReference type="ARBA" id="ARBA00022837"/>
    </source>
</evidence>
<comment type="function">
    <text evidence="2">Removal of H(2)O(2), oxidation of toxic reductants, biosynthesis and degradation of lignin, suberization, auxin catabolism, response to environmental stresses such as wounding, pathogen attack and oxidative stress. These functions might be dependent on each isozyme/isoform in each plant tissue.</text>
</comment>
<feature type="binding site" evidence="15">
    <location>
        <position position="68"/>
    </location>
    <ligand>
        <name>Ca(2+)</name>
        <dbReference type="ChEBI" id="CHEBI:29108"/>
        <label>1</label>
    </ligand>
</feature>
<feature type="binding site" evidence="15">
    <location>
        <position position="191"/>
    </location>
    <ligand>
        <name>Ca(2+)</name>
        <dbReference type="ChEBI" id="CHEBI:29108"/>
        <label>2</label>
    </ligand>
</feature>
<accession>A0A835QVQ8</accession>
<dbReference type="EC" id="1.11.1.7" evidence="4 18"/>
<dbReference type="PROSITE" id="PS00435">
    <property type="entry name" value="PEROXIDASE_1"/>
    <property type="match status" value="1"/>
</dbReference>
<evidence type="ECO:0000256" key="9">
    <source>
        <dbReference type="ARBA" id="ARBA00023002"/>
    </source>
</evidence>
<dbReference type="PROSITE" id="PS00436">
    <property type="entry name" value="PEROXIDASE_2"/>
    <property type="match status" value="1"/>
</dbReference>
<feature type="active site" description="Proton acceptor" evidence="14">
    <location>
        <position position="67"/>
    </location>
</feature>
<keyword evidence="6 18" id="KW-0349">Heme</keyword>
<dbReference type="InterPro" id="IPR002016">
    <property type="entry name" value="Haem_peroxidase"/>
</dbReference>
<keyword evidence="9 18" id="KW-0560">Oxidoreductase</keyword>
<feature type="binding site" evidence="15">
    <location>
        <position position="77"/>
    </location>
    <ligand>
        <name>Ca(2+)</name>
        <dbReference type="ChEBI" id="CHEBI:29108"/>
        <label>1</label>
    </ligand>
</feature>
<dbReference type="InterPro" id="IPR000823">
    <property type="entry name" value="Peroxidase_pln"/>
</dbReference>
<dbReference type="Gene3D" id="1.10.520.10">
    <property type="match status" value="1"/>
</dbReference>
<feature type="binding site" evidence="15">
    <location>
        <position position="71"/>
    </location>
    <ligand>
        <name>Ca(2+)</name>
        <dbReference type="ChEBI" id="CHEBI:29108"/>
        <label>1</label>
    </ligand>
</feature>
<comment type="cofactor">
    <cofactor evidence="15 18">
        <name>Ca(2+)</name>
        <dbReference type="ChEBI" id="CHEBI:29108"/>
    </cofactor>
    <text evidence="15 18">Binds 2 calcium ions per subunit.</text>
</comment>
<dbReference type="InterPro" id="IPR010255">
    <property type="entry name" value="Haem_peroxidase_sf"/>
</dbReference>
<evidence type="ECO:0000313" key="20">
    <source>
        <dbReference type="EMBL" id="KAG0479614.1"/>
    </source>
</evidence>
<name>A0A835QVQ8_VANPL</name>
<feature type="domain" description="Plant heme peroxidase family profile" evidence="19">
    <location>
        <begin position="26"/>
        <end position="324"/>
    </location>
</feature>
<feature type="site" description="Transition state stabilizer" evidence="16">
    <location>
        <position position="63"/>
    </location>
</feature>
<feature type="binding site" evidence="15">
    <location>
        <position position="247"/>
    </location>
    <ligand>
        <name>Ca(2+)</name>
        <dbReference type="ChEBI" id="CHEBI:29108"/>
        <label>2</label>
    </ligand>
</feature>
<dbReference type="PANTHER" id="PTHR31517">
    <property type="match status" value="1"/>
</dbReference>
<feature type="disulfide bond" evidence="17">
    <location>
        <begin position="69"/>
        <end position="74"/>
    </location>
</feature>
<keyword evidence="13 18" id="KW-0376">Hydrogen peroxide</keyword>
<dbReference type="SUPFAM" id="SSF48113">
    <property type="entry name" value="Heme-dependent peroxidases"/>
    <property type="match status" value="1"/>
</dbReference>
<evidence type="ECO:0000256" key="5">
    <source>
        <dbReference type="ARBA" id="ARBA00022559"/>
    </source>
</evidence>
<feature type="disulfide bond" evidence="17">
    <location>
        <begin position="36"/>
        <end position="112"/>
    </location>
</feature>
<comment type="catalytic activity">
    <reaction evidence="1 18">
        <text>2 a phenolic donor + H2O2 = 2 a phenolic radical donor + 2 H2O</text>
        <dbReference type="Rhea" id="RHEA:56136"/>
        <dbReference type="ChEBI" id="CHEBI:15377"/>
        <dbReference type="ChEBI" id="CHEBI:16240"/>
        <dbReference type="ChEBI" id="CHEBI:139520"/>
        <dbReference type="ChEBI" id="CHEBI:139521"/>
        <dbReference type="EC" id="1.11.1.7"/>
    </reaction>
</comment>
<dbReference type="CDD" id="cd00693">
    <property type="entry name" value="secretory_peroxidase"/>
    <property type="match status" value="1"/>
</dbReference>
<feature type="disulfide bond" evidence="17">
    <location>
        <begin position="118"/>
        <end position="320"/>
    </location>
</feature>
<dbReference type="InterPro" id="IPR019793">
    <property type="entry name" value="Peroxidases_heam-ligand_BS"/>
</dbReference>
<comment type="caution">
    <text evidence="20">The sequence shown here is derived from an EMBL/GenBank/DDBJ whole genome shotgun (WGS) entry which is preliminary data.</text>
</comment>
<proteinExistence type="inferred from homology"/>
<comment type="similarity">
    <text evidence="3">Belongs to the peroxidase family. Ascorbate peroxidase subfamily.</text>
</comment>
<evidence type="ECO:0000256" key="1">
    <source>
        <dbReference type="ARBA" id="ARBA00000189"/>
    </source>
</evidence>
<keyword evidence="7 15" id="KW-0479">Metal-binding</keyword>
<dbReference type="PANTHER" id="PTHR31517:SF17">
    <property type="entry name" value="PEROXIDASE 6"/>
    <property type="match status" value="1"/>
</dbReference>
<gene>
    <name evidence="20" type="ORF">HPP92_010472</name>
</gene>
<keyword evidence="18" id="KW-0732">Signal</keyword>
<dbReference type="GO" id="GO:0046872">
    <property type="term" value="F:metal ion binding"/>
    <property type="evidence" value="ECO:0007669"/>
    <property type="project" value="UniProtKB-UniRule"/>
</dbReference>
<evidence type="ECO:0000256" key="17">
    <source>
        <dbReference type="PIRSR" id="PIRSR600823-5"/>
    </source>
</evidence>
<dbReference type="GO" id="GO:0020037">
    <property type="term" value="F:heme binding"/>
    <property type="evidence" value="ECO:0007669"/>
    <property type="project" value="UniProtKB-UniRule"/>
</dbReference>
<evidence type="ECO:0000256" key="6">
    <source>
        <dbReference type="ARBA" id="ARBA00022617"/>
    </source>
</evidence>
<keyword evidence="21" id="KW-1185">Reference proteome</keyword>
<dbReference type="FunFam" id="1.10.520.10:FF:000008">
    <property type="entry name" value="Peroxidase"/>
    <property type="match status" value="1"/>
</dbReference>
<comment type="similarity">
    <text evidence="18">Belongs to the peroxidase family. Classical plant (class III) peroxidase subfamily.</text>
</comment>
<dbReference type="AlphaFoldDB" id="A0A835QVQ8"/>
<dbReference type="GO" id="GO:0006979">
    <property type="term" value="P:response to oxidative stress"/>
    <property type="evidence" value="ECO:0007669"/>
    <property type="project" value="UniProtKB-UniRule"/>
</dbReference>
<comment type="cofactor">
    <cofactor evidence="15 18">
        <name>heme b</name>
        <dbReference type="ChEBI" id="CHEBI:60344"/>
    </cofactor>
    <text evidence="15 18">Binds 1 heme b (iron(II)-protoporphyrin IX) group per subunit.</text>
</comment>
<keyword evidence="5 18" id="KW-0575">Peroxidase</keyword>
<evidence type="ECO:0000256" key="18">
    <source>
        <dbReference type="RuleBase" id="RU362060"/>
    </source>
</evidence>
<evidence type="ECO:0000256" key="11">
    <source>
        <dbReference type="ARBA" id="ARBA00023157"/>
    </source>
</evidence>
<evidence type="ECO:0000256" key="12">
    <source>
        <dbReference type="ARBA" id="ARBA00023283"/>
    </source>
</evidence>
<dbReference type="GO" id="GO:0005576">
    <property type="term" value="C:extracellular region"/>
    <property type="evidence" value="ECO:0007669"/>
    <property type="project" value="UniProtKB-SubCell"/>
</dbReference>
<comment type="subcellular location">
    <subcellularLocation>
        <location evidence="18">Secreted</location>
    </subcellularLocation>
</comment>
<reference evidence="20 21" key="1">
    <citation type="journal article" date="2020" name="Nat. Food">
        <title>A phased Vanilla planifolia genome enables genetic improvement of flavour and production.</title>
        <authorList>
            <person name="Hasing T."/>
            <person name="Tang H."/>
            <person name="Brym M."/>
            <person name="Khazi F."/>
            <person name="Huang T."/>
            <person name="Chambers A.H."/>
        </authorList>
    </citation>
    <scope>NUCLEOTIDE SEQUENCE [LARGE SCALE GENOMIC DNA]</scope>
    <source>
        <tissue evidence="20">Leaf</tissue>
    </source>
</reference>
<evidence type="ECO:0000259" key="19">
    <source>
        <dbReference type="PROSITE" id="PS50873"/>
    </source>
</evidence>
<protein>
    <recommendedName>
        <fullName evidence="4 18">Peroxidase</fullName>
        <ecNumber evidence="4 18">1.11.1.7</ecNumber>
    </recommendedName>
</protein>
<evidence type="ECO:0000256" key="2">
    <source>
        <dbReference type="ARBA" id="ARBA00002322"/>
    </source>
</evidence>
<evidence type="ECO:0000256" key="16">
    <source>
        <dbReference type="PIRSR" id="PIRSR600823-4"/>
    </source>
</evidence>
<feature type="binding site" description="axial binding residue" evidence="15">
    <location>
        <position position="190"/>
    </location>
    <ligand>
        <name>heme b</name>
        <dbReference type="ChEBI" id="CHEBI:60344"/>
    </ligand>
    <ligandPart>
        <name>Fe</name>
        <dbReference type="ChEBI" id="CHEBI:18248"/>
    </ligandPart>
</feature>
<dbReference type="EMBL" id="JADCNL010000005">
    <property type="protein sequence ID" value="KAG0479614.1"/>
    <property type="molecule type" value="Genomic_DNA"/>
</dbReference>
<sequence length="325" mass="34877">MDSFYTLALPFLFLFILCSPYLSSSQLSPSFYALSCPNVEFLVRDSVRSASDADPSLVGKLLRLLFHDCIVEGCDASVLVAGNGTERSDPANLSLGGFEAVDAAKKLVDLFCPGIVSCADVLVLAARDAVAIAGGPSVEVPLGRRDGRVSLASNVRPNMVDTSFSLDEMAHLFSAKGLSIEDLIALSGAHTIGSAHCSAFSERFKEDANGNLVPIDGSIEENYAMELIKKCPANASPATTVEDDPVTPNAFDNQYFTNLLTKKGLFLSDAILLQDSRTREMVEAFSQSQDKFFASWEESFVRLTSIVVKSGSEGEIRSTCSRVNG</sequence>
<organism evidence="20 21">
    <name type="scientific">Vanilla planifolia</name>
    <name type="common">Vanilla</name>
    <dbReference type="NCBI Taxonomy" id="51239"/>
    <lineage>
        <taxon>Eukaryota</taxon>
        <taxon>Viridiplantae</taxon>
        <taxon>Streptophyta</taxon>
        <taxon>Embryophyta</taxon>
        <taxon>Tracheophyta</taxon>
        <taxon>Spermatophyta</taxon>
        <taxon>Magnoliopsida</taxon>
        <taxon>Liliopsida</taxon>
        <taxon>Asparagales</taxon>
        <taxon>Orchidaceae</taxon>
        <taxon>Vanilloideae</taxon>
        <taxon>Vanilleae</taxon>
        <taxon>Vanilla</taxon>
    </lineage>
</organism>
<dbReference type="GO" id="GO:0042744">
    <property type="term" value="P:hydrogen peroxide catabolic process"/>
    <property type="evidence" value="ECO:0007669"/>
    <property type="project" value="UniProtKB-KW"/>
</dbReference>
<dbReference type="InterPro" id="IPR019794">
    <property type="entry name" value="Peroxidases_AS"/>
</dbReference>
<keyword evidence="12" id="KW-0873">Pyrrolidone carboxylic acid</keyword>
<dbReference type="Gene3D" id="1.10.420.10">
    <property type="entry name" value="Peroxidase, domain 2"/>
    <property type="match status" value="1"/>
</dbReference>
<keyword evidence="18" id="KW-0964">Secreted</keyword>
<feature type="signal peptide" evidence="18">
    <location>
        <begin position="1"/>
        <end position="24"/>
    </location>
</feature>
<feature type="binding site" evidence="15">
    <location>
        <position position="252"/>
    </location>
    <ligand>
        <name>Ca(2+)</name>
        <dbReference type="ChEBI" id="CHEBI:29108"/>
        <label>2</label>
    </ligand>
</feature>
<feature type="disulfide bond" evidence="17">
    <location>
        <begin position="197"/>
        <end position="231"/>
    </location>
</feature>
<evidence type="ECO:0000256" key="4">
    <source>
        <dbReference type="ARBA" id="ARBA00012313"/>
    </source>
</evidence>
<keyword evidence="11 17" id="KW-1015">Disulfide bond</keyword>
<dbReference type="Pfam" id="PF00141">
    <property type="entry name" value="peroxidase"/>
    <property type="match status" value="1"/>
</dbReference>
<dbReference type="GO" id="GO:0140825">
    <property type="term" value="F:lactoperoxidase activity"/>
    <property type="evidence" value="ECO:0007669"/>
    <property type="project" value="UniProtKB-EC"/>
</dbReference>
<feature type="chain" id="PRO_5033109404" description="Peroxidase" evidence="18">
    <location>
        <begin position="25"/>
        <end position="325"/>
    </location>
</feature>
<dbReference type="InterPro" id="IPR033905">
    <property type="entry name" value="Secretory_peroxidase"/>
</dbReference>
<feature type="binding site" evidence="15">
    <location>
        <position position="86"/>
    </location>
    <ligand>
        <name>Ca(2+)</name>
        <dbReference type="ChEBI" id="CHEBI:29108"/>
        <label>1</label>
    </ligand>
</feature>
<feature type="binding site" evidence="15">
    <location>
        <position position="244"/>
    </location>
    <ligand>
        <name>Ca(2+)</name>
        <dbReference type="ChEBI" id="CHEBI:29108"/>
        <label>2</label>
    </ligand>
</feature>